<dbReference type="STRING" id="937218.SAMN06297251_11746"/>
<dbReference type="Proteomes" id="UP000192656">
    <property type="component" value="Unassembled WGS sequence"/>
</dbReference>
<proteinExistence type="predicted"/>
<dbReference type="SUPFAM" id="SSF47598">
    <property type="entry name" value="Ribbon-helix-helix"/>
    <property type="match status" value="1"/>
</dbReference>
<dbReference type="InterPro" id="IPR010985">
    <property type="entry name" value="Ribbon_hlx_hlx"/>
</dbReference>
<name>A0A1W2DRG2_9HYPH</name>
<dbReference type="AlphaFoldDB" id="A0A1W2DRG2"/>
<dbReference type="GO" id="GO:0006355">
    <property type="term" value="P:regulation of DNA-templated transcription"/>
    <property type="evidence" value="ECO:0007669"/>
    <property type="project" value="InterPro"/>
</dbReference>
<dbReference type="Gene3D" id="1.10.1220.10">
    <property type="entry name" value="Met repressor-like"/>
    <property type="match status" value="1"/>
</dbReference>
<dbReference type="OrthoDB" id="9812023at2"/>
<protein>
    <submittedName>
        <fullName evidence="1">RHH-type transcriptional regulator, rel operon repressor / antitoxin RelB</fullName>
    </submittedName>
</protein>
<evidence type="ECO:0000313" key="1">
    <source>
        <dbReference type="EMBL" id="SMD00050.1"/>
    </source>
</evidence>
<dbReference type="InterPro" id="IPR013321">
    <property type="entry name" value="Arc_rbn_hlx_hlx"/>
</dbReference>
<sequence length="84" mass="9387">MPTLRLTPDIEDRLIAVAKRTGRSMNALAEEAILKHISDLERLDDQGDKVVAEAKRQSSLIGKDALEAETLDEWAVVTDRSGWR</sequence>
<evidence type="ECO:0000313" key="2">
    <source>
        <dbReference type="Proteomes" id="UP000192656"/>
    </source>
</evidence>
<keyword evidence="2" id="KW-1185">Reference proteome</keyword>
<organism evidence="1 2">
    <name type="scientific">Fulvimarina manganoxydans</name>
    <dbReference type="NCBI Taxonomy" id="937218"/>
    <lineage>
        <taxon>Bacteria</taxon>
        <taxon>Pseudomonadati</taxon>
        <taxon>Pseudomonadota</taxon>
        <taxon>Alphaproteobacteria</taxon>
        <taxon>Hyphomicrobiales</taxon>
        <taxon>Aurantimonadaceae</taxon>
        <taxon>Fulvimarina</taxon>
    </lineage>
</organism>
<reference evidence="1 2" key="1">
    <citation type="submission" date="2017-04" db="EMBL/GenBank/DDBJ databases">
        <authorList>
            <person name="Afonso C.L."/>
            <person name="Miller P.J."/>
            <person name="Scott M.A."/>
            <person name="Spackman E."/>
            <person name="Goraichik I."/>
            <person name="Dimitrov K.M."/>
            <person name="Suarez D.L."/>
            <person name="Swayne D.E."/>
        </authorList>
    </citation>
    <scope>NUCLEOTIDE SEQUENCE [LARGE SCALE GENOMIC DNA]</scope>
    <source>
        <strain evidence="1 2">CGMCC 1.10972</strain>
    </source>
</reference>
<gene>
    <name evidence="1" type="ORF">SAMN06297251_11746</name>
</gene>
<dbReference type="EMBL" id="FWXR01000017">
    <property type="protein sequence ID" value="SMD00050.1"/>
    <property type="molecule type" value="Genomic_DNA"/>
</dbReference>
<accession>A0A1W2DRG2</accession>
<dbReference type="RefSeq" id="WP_139798443.1">
    <property type="nucleotide sequence ID" value="NZ_FWXR01000017.1"/>
</dbReference>